<dbReference type="KEGG" id="kra:Krad_4062"/>
<dbReference type="HAMAP" id="MF_00761">
    <property type="entry name" value="UPF0303"/>
    <property type="match status" value="1"/>
</dbReference>
<dbReference type="PANTHER" id="PTHR28255:SF1">
    <property type="entry name" value="UPF0303 PROTEIN YBR137W"/>
    <property type="match status" value="1"/>
</dbReference>
<dbReference type="InterPro" id="IPR010371">
    <property type="entry name" value="YBR137W-like"/>
</dbReference>
<dbReference type="eggNOG" id="COG4702">
    <property type="taxonomic scope" value="Bacteria"/>
</dbReference>
<reference evidence="3" key="1">
    <citation type="journal article" date="2008" name="PLoS ONE">
        <title>Survival in nuclear waste, extreme resistance, and potential applications gleaned from the genome sequence of Kineococcus radiotolerans SRS30216.</title>
        <authorList>
            <person name="Bagwell C.E."/>
            <person name="Bhat S."/>
            <person name="Hawkins G.M."/>
            <person name="Smith B.W."/>
            <person name="Biswas T."/>
            <person name="Hoover T.R."/>
            <person name="Saunders E."/>
            <person name="Han C.S."/>
            <person name="Tsodikov O.V."/>
            <person name="Shimkets L.J."/>
        </authorList>
    </citation>
    <scope>NUCLEOTIDE SEQUENCE [LARGE SCALE GENOMIC DNA]</scope>
    <source>
        <strain evidence="3">ATCC BAA-149 / DSM 14245 / SRS30216</strain>
    </source>
</reference>
<dbReference type="Proteomes" id="UP000001116">
    <property type="component" value="Chromosome"/>
</dbReference>
<dbReference type="NCBIfam" id="NF002696">
    <property type="entry name" value="PRK02487.1-5"/>
    <property type="match status" value="1"/>
</dbReference>
<dbReference type="PANTHER" id="PTHR28255">
    <property type="match status" value="1"/>
</dbReference>
<dbReference type="Gene3D" id="3.30.450.150">
    <property type="entry name" value="Haem-degrading domain"/>
    <property type="match status" value="1"/>
</dbReference>
<dbReference type="HOGENOM" id="CLU_101036_2_1_11"/>
<dbReference type="SUPFAM" id="SSF143744">
    <property type="entry name" value="GlcG-like"/>
    <property type="match status" value="1"/>
</dbReference>
<evidence type="ECO:0000313" key="3">
    <source>
        <dbReference type="Proteomes" id="UP000001116"/>
    </source>
</evidence>
<gene>
    <name evidence="2" type="ordered locus">Krad_4062</name>
</gene>
<dbReference type="EMBL" id="CP000750">
    <property type="protein sequence ID" value="ABS05525.1"/>
    <property type="molecule type" value="Genomic_DNA"/>
</dbReference>
<protein>
    <recommendedName>
        <fullName evidence="1">UPF0303 protein Krad_4062</fullName>
    </recommendedName>
</protein>
<name>A6WFD6_KINRD</name>
<organism evidence="2 3">
    <name type="scientific">Kineococcus radiotolerans (strain ATCC BAA-149 / DSM 14245 / SRS30216)</name>
    <dbReference type="NCBI Taxonomy" id="266940"/>
    <lineage>
        <taxon>Bacteria</taxon>
        <taxon>Bacillati</taxon>
        <taxon>Actinomycetota</taxon>
        <taxon>Actinomycetes</taxon>
        <taxon>Kineosporiales</taxon>
        <taxon>Kineosporiaceae</taxon>
        <taxon>Kineococcus</taxon>
    </lineage>
</organism>
<dbReference type="RefSeq" id="WP_012086187.1">
    <property type="nucleotide sequence ID" value="NC_009664.2"/>
</dbReference>
<dbReference type="InterPro" id="IPR005624">
    <property type="entry name" value="PduO/GlcC-like"/>
</dbReference>
<dbReference type="InterPro" id="IPR038084">
    <property type="entry name" value="PduO/GlcC-like_sf"/>
</dbReference>
<keyword evidence="3" id="KW-1185">Reference proteome</keyword>
<dbReference type="STRING" id="266940.Krad_4062"/>
<dbReference type="PIRSF" id="PIRSF008757">
    <property type="entry name" value="UCP008757"/>
    <property type="match status" value="1"/>
</dbReference>
<dbReference type="Pfam" id="PF03928">
    <property type="entry name" value="HbpS-like"/>
    <property type="match status" value="1"/>
</dbReference>
<dbReference type="AlphaFoldDB" id="A6WFD6"/>
<evidence type="ECO:0000313" key="2">
    <source>
        <dbReference type="EMBL" id="ABS05525.1"/>
    </source>
</evidence>
<dbReference type="OrthoDB" id="9815315at2"/>
<comment type="similarity">
    <text evidence="1">Belongs to the UPF0303 family.</text>
</comment>
<sequence length="155" mass="16881">MDTDDLLARLTAEEADLVLDRFDEDDAWRLGSLLVQRARSRDLAVAVAIRRNGQRLFHAALPGSVADHDAWLQRKMNVVDRFGHASYLVGTRARRGGGEFDVDARVDPREFAAHGGAFPLRVRGVGVVGAVAVSGLPEADDHALVVEVLAEFLRG</sequence>
<accession>A6WFD6</accession>
<evidence type="ECO:0000256" key="1">
    <source>
        <dbReference type="HAMAP-Rule" id="MF_00761"/>
    </source>
</evidence>
<proteinExistence type="inferred from homology"/>